<organism evidence="17 18">
    <name type="scientific">Tetrahymena thermophila (strain SB210)</name>
    <dbReference type="NCBI Taxonomy" id="312017"/>
    <lineage>
        <taxon>Eukaryota</taxon>
        <taxon>Sar</taxon>
        <taxon>Alveolata</taxon>
        <taxon>Ciliophora</taxon>
        <taxon>Intramacronucleata</taxon>
        <taxon>Oligohymenophorea</taxon>
        <taxon>Hymenostomatida</taxon>
        <taxon>Tetrahymenina</taxon>
        <taxon>Tetrahymenidae</taxon>
        <taxon>Tetrahymena</taxon>
    </lineage>
</organism>
<dbReference type="PANTHER" id="PTHR22950:SF244">
    <property type="entry name" value="NEUTRAL AMINO ACID TRANSPORTER 9"/>
    <property type="match status" value="1"/>
</dbReference>
<dbReference type="PANTHER" id="PTHR22950">
    <property type="entry name" value="AMINO ACID TRANSPORTER"/>
    <property type="match status" value="1"/>
</dbReference>
<evidence type="ECO:0000313" key="17">
    <source>
        <dbReference type="EMBL" id="EAR85449.1"/>
    </source>
</evidence>
<dbReference type="InterPro" id="IPR013057">
    <property type="entry name" value="AA_transpt_TM"/>
</dbReference>
<feature type="transmembrane region" description="Helical" evidence="15">
    <location>
        <begin position="339"/>
        <end position="358"/>
    </location>
</feature>
<gene>
    <name evidence="17" type="ORF">TTHERM_00441990</name>
</gene>
<feature type="transmembrane region" description="Helical" evidence="15">
    <location>
        <begin position="209"/>
        <end position="227"/>
    </location>
</feature>
<keyword evidence="3" id="KW-0813">Transport</keyword>
<keyword evidence="6" id="KW-0967">Endosome</keyword>
<evidence type="ECO:0000256" key="9">
    <source>
        <dbReference type="ARBA" id="ARBA00023053"/>
    </source>
</evidence>
<keyword evidence="7" id="KW-0029">Amino-acid transport</keyword>
<keyword evidence="13" id="KW-0458">Lysosome</keyword>
<sequence>MGGVEIDRNQDPSTYQTNSLMSTVFSLLNSMIGGTMLFLPLYFNQTGIITSIVIMIIMGIVSMKGCDIYVQHLKKDEFDIQETLHRIMGNRWKMFFIIISTIYMILVTLLYYSFSIEMVYSLITFVMTHSGSKNYADKADVSYSQFSIQYTVLATIPIFLGLLFLKKLGFMIKIAELGVYAIYSYVIFIFYTFISNLTSGTLQDNISDVKLWSFDVGTLASTASLAYQIHTNACPMVKCNKDQSKNRLAVKITYAMGITIYLIIGLIGGLGVLGRVSSRKDGKAHNINDYFADDAWQPLIVELLYLIHLVSMYPILANICRVRVFEIVFKKNGGVPPQWVFVSVNIFFIMVCSGVKLIGVSPNTLVDINGAFSCFFIVYLIPSFMHLACYHGSNKFLRSIRKTFVKPSQSEMQQQENLLDNEQESVSYLDSDQEKSFQKETNGLRAQQSYSCNSHTEDINSVPKTVRLSIYAAILVVGFAIFIYGMYSVIKNAIDGDSN</sequence>
<feature type="transmembrane region" description="Helical" evidence="15">
    <location>
        <begin position="299"/>
        <end position="319"/>
    </location>
</feature>
<evidence type="ECO:0000256" key="13">
    <source>
        <dbReference type="ARBA" id="ARBA00023228"/>
    </source>
</evidence>
<keyword evidence="12" id="KW-0325">Glycoprotein</keyword>
<dbReference type="RefSeq" id="XP_001033112.1">
    <property type="nucleotide sequence ID" value="XM_001033112.1"/>
</dbReference>
<evidence type="ECO:0000256" key="4">
    <source>
        <dbReference type="ARBA" id="ARBA00022692"/>
    </source>
</evidence>
<feature type="transmembrane region" description="Helical" evidence="15">
    <location>
        <begin position="147"/>
        <end position="165"/>
    </location>
</feature>
<proteinExistence type="inferred from homology"/>
<dbReference type="GeneID" id="7843310"/>
<keyword evidence="10 15" id="KW-0472">Membrane</keyword>
<evidence type="ECO:0000256" key="11">
    <source>
        <dbReference type="ARBA" id="ARBA00023157"/>
    </source>
</evidence>
<evidence type="ECO:0000256" key="12">
    <source>
        <dbReference type="ARBA" id="ARBA00023180"/>
    </source>
</evidence>
<feature type="transmembrane region" description="Helical" evidence="15">
    <location>
        <begin position="48"/>
        <end position="70"/>
    </location>
</feature>
<comment type="similarity">
    <text evidence="14">Belongs to the amino acid/polyamine transporter 2 family. SLC38A9 subfamily.</text>
</comment>
<feature type="transmembrane region" description="Helical" evidence="15">
    <location>
        <begin position="20"/>
        <end position="42"/>
    </location>
</feature>
<evidence type="ECO:0000256" key="7">
    <source>
        <dbReference type="ARBA" id="ARBA00022970"/>
    </source>
</evidence>
<dbReference type="HOGENOM" id="CLU_514396_0_0_1"/>
<evidence type="ECO:0000256" key="15">
    <source>
        <dbReference type="SAM" id="Phobius"/>
    </source>
</evidence>
<feature type="transmembrane region" description="Helical" evidence="15">
    <location>
        <begin position="94"/>
        <end position="114"/>
    </location>
</feature>
<dbReference type="KEGG" id="tet:TTHERM_00441990"/>
<keyword evidence="11" id="KW-1015">Disulfide bond</keyword>
<keyword evidence="8 15" id="KW-1133">Transmembrane helix</keyword>
<comment type="subcellular location">
    <subcellularLocation>
        <location evidence="1">Late endosome membrane</location>
        <topology evidence="1">Multi-pass membrane protein</topology>
    </subcellularLocation>
    <subcellularLocation>
        <location evidence="2">Lysosome membrane</location>
        <topology evidence="2">Multi-pass membrane protein</topology>
    </subcellularLocation>
</comment>
<dbReference type="GO" id="GO:0005765">
    <property type="term" value="C:lysosomal membrane"/>
    <property type="evidence" value="ECO:0007669"/>
    <property type="project" value="UniProtKB-SubCell"/>
</dbReference>
<dbReference type="GO" id="GO:0031902">
    <property type="term" value="C:late endosome membrane"/>
    <property type="evidence" value="ECO:0007669"/>
    <property type="project" value="UniProtKB-SubCell"/>
</dbReference>
<dbReference type="STRING" id="312017.I7MD40"/>
<evidence type="ECO:0000313" key="18">
    <source>
        <dbReference type="Proteomes" id="UP000009168"/>
    </source>
</evidence>
<dbReference type="eggNOG" id="ENOG502SNKU">
    <property type="taxonomic scope" value="Eukaryota"/>
</dbReference>
<reference evidence="18" key="1">
    <citation type="journal article" date="2006" name="PLoS Biol.">
        <title>Macronuclear genome sequence of the ciliate Tetrahymena thermophila, a model eukaryote.</title>
        <authorList>
            <person name="Eisen J.A."/>
            <person name="Coyne R.S."/>
            <person name="Wu M."/>
            <person name="Wu D."/>
            <person name="Thiagarajan M."/>
            <person name="Wortman J.R."/>
            <person name="Badger J.H."/>
            <person name="Ren Q."/>
            <person name="Amedeo P."/>
            <person name="Jones K.M."/>
            <person name="Tallon L.J."/>
            <person name="Delcher A.L."/>
            <person name="Salzberg S.L."/>
            <person name="Silva J.C."/>
            <person name="Haas B.J."/>
            <person name="Majoros W.H."/>
            <person name="Farzad M."/>
            <person name="Carlton J.M."/>
            <person name="Smith R.K. Jr."/>
            <person name="Garg J."/>
            <person name="Pearlman R.E."/>
            <person name="Karrer K.M."/>
            <person name="Sun L."/>
            <person name="Manning G."/>
            <person name="Elde N.C."/>
            <person name="Turkewitz A.P."/>
            <person name="Asai D.J."/>
            <person name="Wilkes D.E."/>
            <person name="Wang Y."/>
            <person name="Cai H."/>
            <person name="Collins K."/>
            <person name="Stewart B.A."/>
            <person name="Lee S.R."/>
            <person name="Wilamowska K."/>
            <person name="Weinberg Z."/>
            <person name="Ruzzo W.L."/>
            <person name="Wloga D."/>
            <person name="Gaertig J."/>
            <person name="Frankel J."/>
            <person name="Tsao C.-C."/>
            <person name="Gorovsky M.A."/>
            <person name="Keeling P.J."/>
            <person name="Waller R.F."/>
            <person name="Patron N.J."/>
            <person name="Cherry J.M."/>
            <person name="Stover N.A."/>
            <person name="Krieger C.J."/>
            <person name="del Toro C."/>
            <person name="Ryder H.F."/>
            <person name="Williamson S.C."/>
            <person name="Barbeau R.A."/>
            <person name="Hamilton E.P."/>
            <person name="Orias E."/>
        </authorList>
    </citation>
    <scope>NUCLEOTIDE SEQUENCE [LARGE SCALE GENOMIC DNA]</scope>
    <source>
        <strain evidence="18">SB210</strain>
    </source>
</reference>
<evidence type="ECO:0000256" key="10">
    <source>
        <dbReference type="ARBA" id="ARBA00023136"/>
    </source>
</evidence>
<dbReference type="Proteomes" id="UP000009168">
    <property type="component" value="Unassembled WGS sequence"/>
</dbReference>
<feature type="transmembrane region" description="Helical" evidence="15">
    <location>
        <begin position="177"/>
        <end position="197"/>
    </location>
</feature>
<dbReference type="GO" id="GO:0046872">
    <property type="term" value="F:metal ion binding"/>
    <property type="evidence" value="ECO:0007669"/>
    <property type="project" value="UniProtKB-KW"/>
</dbReference>
<evidence type="ECO:0000256" key="1">
    <source>
        <dbReference type="ARBA" id="ARBA00004107"/>
    </source>
</evidence>
<dbReference type="OrthoDB" id="302047at2759"/>
<evidence type="ECO:0000256" key="2">
    <source>
        <dbReference type="ARBA" id="ARBA00004155"/>
    </source>
</evidence>
<evidence type="ECO:0000256" key="14">
    <source>
        <dbReference type="ARBA" id="ARBA00038442"/>
    </source>
</evidence>
<evidence type="ECO:0000256" key="3">
    <source>
        <dbReference type="ARBA" id="ARBA00022448"/>
    </source>
</evidence>
<dbReference type="Pfam" id="PF01490">
    <property type="entry name" value="Aa_trans"/>
    <property type="match status" value="1"/>
</dbReference>
<keyword evidence="4 15" id="KW-0812">Transmembrane</keyword>
<evidence type="ECO:0000256" key="8">
    <source>
        <dbReference type="ARBA" id="ARBA00022989"/>
    </source>
</evidence>
<name>I7MD40_TETTS</name>
<evidence type="ECO:0000256" key="6">
    <source>
        <dbReference type="ARBA" id="ARBA00022753"/>
    </source>
</evidence>
<evidence type="ECO:0000256" key="5">
    <source>
        <dbReference type="ARBA" id="ARBA00022723"/>
    </source>
</evidence>
<dbReference type="GO" id="GO:0015179">
    <property type="term" value="F:L-amino acid transmembrane transporter activity"/>
    <property type="evidence" value="ECO:0007669"/>
    <property type="project" value="TreeGrafter"/>
</dbReference>
<feature type="domain" description="Amino acid transporter transmembrane" evidence="16">
    <location>
        <begin position="17"/>
        <end position="400"/>
    </location>
</feature>
<accession>I7MD40</accession>
<evidence type="ECO:0000259" key="16">
    <source>
        <dbReference type="Pfam" id="PF01490"/>
    </source>
</evidence>
<feature type="transmembrane region" description="Helical" evidence="15">
    <location>
        <begin position="468"/>
        <end position="490"/>
    </location>
</feature>
<feature type="transmembrane region" description="Helical" evidence="15">
    <location>
        <begin position="248"/>
        <end position="273"/>
    </location>
</feature>
<protein>
    <submittedName>
        <fullName evidence="17">Transmembrane amino acid transporter protein</fullName>
    </submittedName>
</protein>
<feature type="transmembrane region" description="Helical" evidence="15">
    <location>
        <begin position="370"/>
        <end position="392"/>
    </location>
</feature>
<dbReference type="OMA" id="PILANIC"/>
<keyword evidence="9" id="KW-0915">Sodium</keyword>
<dbReference type="InParanoid" id="I7MD40"/>
<keyword evidence="5" id="KW-0479">Metal-binding</keyword>
<dbReference type="EMBL" id="GG662665">
    <property type="protein sequence ID" value="EAR85449.1"/>
    <property type="molecule type" value="Genomic_DNA"/>
</dbReference>
<keyword evidence="18" id="KW-1185">Reference proteome</keyword>
<dbReference type="AlphaFoldDB" id="I7MD40"/>